<dbReference type="STRING" id="1095630.A0A2J6TDT5"/>
<evidence type="ECO:0000256" key="2">
    <source>
        <dbReference type="SAM" id="SignalP"/>
    </source>
</evidence>
<evidence type="ECO:0000313" key="4">
    <source>
        <dbReference type="Proteomes" id="UP000235371"/>
    </source>
</evidence>
<feature type="compositionally biased region" description="Polar residues" evidence="1">
    <location>
        <begin position="230"/>
        <end position="239"/>
    </location>
</feature>
<reference evidence="3 4" key="1">
    <citation type="submission" date="2016-04" db="EMBL/GenBank/DDBJ databases">
        <title>A degradative enzymes factory behind the ericoid mycorrhizal symbiosis.</title>
        <authorList>
            <consortium name="DOE Joint Genome Institute"/>
            <person name="Martino E."/>
            <person name="Morin E."/>
            <person name="Grelet G."/>
            <person name="Kuo A."/>
            <person name="Kohler A."/>
            <person name="Daghino S."/>
            <person name="Barry K."/>
            <person name="Choi C."/>
            <person name="Cichocki N."/>
            <person name="Clum A."/>
            <person name="Copeland A."/>
            <person name="Hainaut M."/>
            <person name="Haridas S."/>
            <person name="Labutti K."/>
            <person name="Lindquist E."/>
            <person name="Lipzen A."/>
            <person name="Khouja H.-R."/>
            <person name="Murat C."/>
            <person name="Ohm R."/>
            <person name="Olson A."/>
            <person name="Spatafora J."/>
            <person name="Veneault-Fourrey C."/>
            <person name="Henrissat B."/>
            <person name="Grigoriev I."/>
            <person name="Martin F."/>
            <person name="Perotto S."/>
        </authorList>
    </citation>
    <scope>NUCLEOTIDE SEQUENCE [LARGE SCALE GENOMIC DNA]</scope>
    <source>
        <strain evidence="3 4">E</strain>
    </source>
</reference>
<feature type="chain" id="PRO_5014407941" evidence="2">
    <location>
        <begin position="22"/>
        <end position="369"/>
    </location>
</feature>
<dbReference type="OrthoDB" id="3937708at2759"/>
<dbReference type="Proteomes" id="UP000235371">
    <property type="component" value="Unassembled WGS sequence"/>
</dbReference>
<protein>
    <submittedName>
        <fullName evidence="3">Uncharacterized protein</fullName>
    </submittedName>
</protein>
<feature type="signal peptide" evidence="2">
    <location>
        <begin position="1"/>
        <end position="21"/>
    </location>
</feature>
<dbReference type="EMBL" id="KZ613786">
    <property type="protein sequence ID" value="PMD61162.1"/>
    <property type="molecule type" value="Genomic_DNA"/>
</dbReference>
<evidence type="ECO:0000313" key="3">
    <source>
        <dbReference type="EMBL" id="PMD61162.1"/>
    </source>
</evidence>
<keyword evidence="4" id="KW-1185">Reference proteome</keyword>
<dbReference type="AlphaFoldDB" id="A0A2J6TDT5"/>
<organism evidence="3 4">
    <name type="scientific">Hyaloscypha bicolor E</name>
    <dbReference type="NCBI Taxonomy" id="1095630"/>
    <lineage>
        <taxon>Eukaryota</taxon>
        <taxon>Fungi</taxon>
        <taxon>Dikarya</taxon>
        <taxon>Ascomycota</taxon>
        <taxon>Pezizomycotina</taxon>
        <taxon>Leotiomycetes</taxon>
        <taxon>Helotiales</taxon>
        <taxon>Hyaloscyphaceae</taxon>
        <taxon>Hyaloscypha</taxon>
        <taxon>Hyaloscypha bicolor</taxon>
    </lineage>
</organism>
<dbReference type="RefSeq" id="XP_024738066.1">
    <property type="nucleotide sequence ID" value="XM_024886694.1"/>
</dbReference>
<evidence type="ECO:0000256" key="1">
    <source>
        <dbReference type="SAM" id="MobiDB-lite"/>
    </source>
</evidence>
<dbReference type="InParanoid" id="A0A2J6TDT5"/>
<gene>
    <name evidence="3" type="ORF">K444DRAFT_662325</name>
</gene>
<proteinExistence type="predicted"/>
<name>A0A2J6TDT5_9HELO</name>
<accession>A0A2J6TDT5</accession>
<feature type="region of interest" description="Disordered" evidence="1">
    <location>
        <begin position="227"/>
        <end position="254"/>
    </location>
</feature>
<dbReference type="GeneID" id="36594771"/>
<sequence length="369" mass="40330">MLRGSILLLAIGFAVRGAAQCQSYGYDFVDGGSYFQNISSSDDFTFISYFEGCEGEGSITPILVDPNENEYFCSDIATSPDDALFTSTCPITKSEMFSGTWYLVIEGPDFAYTRTFYLTVDVPTTIIATPTDVFGYTITPNATTVTSNITETDSTTLPVSTTTVPCQTYIKLTTTTPKKVTVYSTKTITRTRTDGIWTTSTSTVIYSTASCTLPPYPPKHDQKLIGRFTPKNSPTSRGKQQYHPRRTPDRHAARRFPLVERSPDMATTTVTEATYTFNSTTTVILPTPTVTEIDVVTTTNTITPAPCTVCKGITIQKSTITAPTPTRTRTTRTWVTVWTTKTISIVRTETSVVTPTGTAAACTKRGGHM</sequence>
<keyword evidence="2" id="KW-0732">Signal</keyword>